<dbReference type="KEGG" id="mng:MNEG_9173"/>
<dbReference type="AlphaFoldDB" id="A0A0D2MX33"/>
<dbReference type="Proteomes" id="UP000054498">
    <property type="component" value="Unassembled WGS sequence"/>
</dbReference>
<proteinExistence type="predicted"/>
<feature type="region of interest" description="Disordered" evidence="1">
    <location>
        <begin position="63"/>
        <end position="86"/>
    </location>
</feature>
<gene>
    <name evidence="2" type="ORF">MNEG_9173</name>
</gene>
<keyword evidence="3" id="KW-1185">Reference proteome</keyword>
<protein>
    <submittedName>
        <fullName evidence="2">Uncharacterized protein</fullName>
    </submittedName>
</protein>
<dbReference type="GeneID" id="25742048"/>
<dbReference type="RefSeq" id="XP_013897810.1">
    <property type="nucleotide sequence ID" value="XM_014042356.1"/>
</dbReference>
<name>A0A0D2MX33_9CHLO</name>
<feature type="region of interest" description="Disordered" evidence="1">
    <location>
        <begin position="1"/>
        <end position="26"/>
    </location>
</feature>
<reference evidence="2 3" key="1">
    <citation type="journal article" date="2013" name="BMC Genomics">
        <title>Reconstruction of the lipid metabolism for the microalga Monoraphidium neglectum from its genome sequence reveals characteristics suitable for biofuel production.</title>
        <authorList>
            <person name="Bogen C."/>
            <person name="Al-Dilaimi A."/>
            <person name="Albersmeier A."/>
            <person name="Wichmann J."/>
            <person name="Grundmann M."/>
            <person name="Rupp O."/>
            <person name="Lauersen K.J."/>
            <person name="Blifernez-Klassen O."/>
            <person name="Kalinowski J."/>
            <person name="Goesmann A."/>
            <person name="Mussgnug J.H."/>
            <person name="Kruse O."/>
        </authorList>
    </citation>
    <scope>NUCLEOTIDE SEQUENCE [LARGE SCALE GENOMIC DNA]</scope>
    <source>
        <strain evidence="2 3">SAG 48.87</strain>
    </source>
</reference>
<organism evidence="2 3">
    <name type="scientific">Monoraphidium neglectum</name>
    <dbReference type="NCBI Taxonomy" id="145388"/>
    <lineage>
        <taxon>Eukaryota</taxon>
        <taxon>Viridiplantae</taxon>
        <taxon>Chlorophyta</taxon>
        <taxon>core chlorophytes</taxon>
        <taxon>Chlorophyceae</taxon>
        <taxon>CS clade</taxon>
        <taxon>Sphaeropleales</taxon>
        <taxon>Selenastraceae</taxon>
        <taxon>Monoraphidium</taxon>
    </lineage>
</organism>
<dbReference type="OrthoDB" id="10541257at2759"/>
<accession>A0A0D2MX33</accession>
<feature type="compositionally biased region" description="Basic and acidic residues" evidence="1">
    <location>
        <begin position="1"/>
        <end position="15"/>
    </location>
</feature>
<dbReference type="EMBL" id="KK102063">
    <property type="protein sequence ID" value="KIY98790.1"/>
    <property type="molecule type" value="Genomic_DNA"/>
</dbReference>
<evidence type="ECO:0000313" key="2">
    <source>
        <dbReference type="EMBL" id="KIY98790.1"/>
    </source>
</evidence>
<evidence type="ECO:0000256" key="1">
    <source>
        <dbReference type="SAM" id="MobiDB-lite"/>
    </source>
</evidence>
<evidence type="ECO:0000313" key="3">
    <source>
        <dbReference type="Proteomes" id="UP000054498"/>
    </source>
</evidence>
<sequence length="86" mass="9296">MADDLQRAVRGETARRSWSAPEPCTDAAADGEALPTELCCEHPEAQREGQTQLMQGELNRDWNATADPKLPSKVVSPGVGYQADAE</sequence>